<dbReference type="RefSeq" id="WP_171607874.1">
    <property type="nucleotide sequence ID" value="NZ_WHPF01000007.1"/>
</dbReference>
<accession>A0A8J8FDY2</accession>
<keyword evidence="3" id="KW-1185">Reference proteome</keyword>
<dbReference type="AlphaFoldDB" id="A0A8J8FDY2"/>
<keyword evidence="1" id="KW-0472">Membrane</keyword>
<protein>
    <submittedName>
        <fullName evidence="2">DUF4157 domain-containing protein</fullName>
    </submittedName>
</protein>
<evidence type="ECO:0000256" key="1">
    <source>
        <dbReference type="SAM" id="Phobius"/>
    </source>
</evidence>
<dbReference type="EMBL" id="WHPF01000007">
    <property type="protein sequence ID" value="NNV55930.1"/>
    <property type="molecule type" value="Genomic_DNA"/>
</dbReference>
<organism evidence="2 3">
    <name type="scientific">Limnovirga soli</name>
    <dbReference type="NCBI Taxonomy" id="2656915"/>
    <lineage>
        <taxon>Bacteria</taxon>
        <taxon>Pseudomonadati</taxon>
        <taxon>Bacteroidota</taxon>
        <taxon>Chitinophagia</taxon>
        <taxon>Chitinophagales</taxon>
        <taxon>Chitinophagaceae</taxon>
        <taxon>Limnovirga</taxon>
    </lineage>
</organism>
<sequence>MATTTLRYRVKENSILARMAALILGADKVAIVLGVTIHLHHTGKAEFLANKPWLRHELMHIEQYAQHGSVLFIVLYLSQSLKNGYYHNSFEVAARRAEHIERYETAFTMTD</sequence>
<evidence type="ECO:0000313" key="3">
    <source>
        <dbReference type="Proteomes" id="UP000598971"/>
    </source>
</evidence>
<name>A0A8J8FDY2_9BACT</name>
<dbReference type="Proteomes" id="UP000598971">
    <property type="component" value="Unassembled WGS sequence"/>
</dbReference>
<feature type="transmembrane region" description="Helical" evidence="1">
    <location>
        <begin position="21"/>
        <end position="41"/>
    </location>
</feature>
<keyword evidence="1" id="KW-1133">Transmembrane helix</keyword>
<gene>
    <name evidence="2" type="ORF">GD597_10705</name>
</gene>
<proteinExistence type="predicted"/>
<evidence type="ECO:0000313" key="2">
    <source>
        <dbReference type="EMBL" id="NNV55930.1"/>
    </source>
</evidence>
<comment type="caution">
    <text evidence="2">The sequence shown here is derived from an EMBL/GenBank/DDBJ whole genome shotgun (WGS) entry which is preliminary data.</text>
</comment>
<keyword evidence="1" id="KW-0812">Transmembrane</keyword>
<reference evidence="2" key="1">
    <citation type="submission" date="2019-10" db="EMBL/GenBank/DDBJ databases">
        <title>Draft genome sequence of Panacibacter sp. KCS-6.</title>
        <authorList>
            <person name="Yim K.J."/>
        </authorList>
    </citation>
    <scope>NUCLEOTIDE SEQUENCE</scope>
    <source>
        <strain evidence="2">KCS-6</strain>
    </source>
</reference>